<sequence>MVSIQLLDLPDELLGLIVSQLRNARDTITFGLINKRVWLLVANSPVWRHHCLSTWSSWDIKHEFHNKLSQPPLQTDWRSLYLERVQTDRQAGDLFESLLATQQARASRMNELAILGSDVKDFLIQLWKHTPDDADDVLARRWHAEAILGLRGRHQAVKVWSRLRDGEHIELEDALGAYDEFVLGCAPGVEAMKSSLDAIAAAIREDIPDFDSLTIRQKAVRISEHLRSKGIVGISDADEYHALRNNFISLALTATDENRKGCLPLQSVAIYCAVSRRLGIDARPSNFPRHVHAVVSAPAGISLDGESRTDVVNPESETEMMHVDPFRHNEEVAQEDLLAQLAQIGVPPHRYAEFLGPANELEMVLRTGRNILVSVDGLRMPGDQTPDIEDGEQQPDPDAAKYAALWSLFIQGDSDPVMATTRRRQATRYLLEKLQNDYPQDVDMYAETAPRLLEGLPEHPLVLQLIQRLIASGRDAKIPVTRPDPDADPVQYRVGTYFEHKRYGYRGFIVGWNPNCAATASWITQMRVDDLPRGRDQPFYNIVAADKSSRYVAEENITPLSDLPLQSLLQLAGRFFKRWDEGMGRFVSNIQDEYPHD</sequence>
<evidence type="ECO:0000313" key="3">
    <source>
        <dbReference type="Proteomes" id="UP001140453"/>
    </source>
</evidence>
<dbReference type="InterPro" id="IPR001810">
    <property type="entry name" value="F-box_dom"/>
</dbReference>
<dbReference type="InterPro" id="IPR032698">
    <property type="entry name" value="SirB1_N"/>
</dbReference>
<feature type="domain" description="F-box" evidence="1">
    <location>
        <begin position="3"/>
        <end position="50"/>
    </location>
</feature>
<dbReference type="Pfam" id="PF13369">
    <property type="entry name" value="Transglut_core2"/>
    <property type="match status" value="1"/>
</dbReference>
<dbReference type="Pfam" id="PF08755">
    <property type="entry name" value="YccV-like"/>
    <property type="match status" value="1"/>
</dbReference>
<evidence type="ECO:0000313" key="2">
    <source>
        <dbReference type="EMBL" id="KAJ4387847.1"/>
    </source>
</evidence>
<name>A0A9W8YM05_9PEZI</name>
<dbReference type="InterPro" id="IPR036623">
    <property type="entry name" value="Hemimethylated_DNA-bd_sf"/>
</dbReference>
<dbReference type="GO" id="GO:0003677">
    <property type="term" value="F:DNA binding"/>
    <property type="evidence" value="ECO:0007669"/>
    <property type="project" value="InterPro"/>
</dbReference>
<dbReference type="PROSITE" id="PS50181">
    <property type="entry name" value="FBOX"/>
    <property type="match status" value="1"/>
</dbReference>
<dbReference type="SUPFAM" id="SSF141255">
    <property type="entry name" value="YccV-like"/>
    <property type="match status" value="1"/>
</dbReference>
<reference evidence="2" key="1">
    <citation type="submission" date="2022-10" db="EMBL/GenBank/DDBJ databases">
        <title>Tapping the CABI collections for fungal endophytes: first genome assemblies for Collariella, Neodidymelliopsis, Ascochyta clinopodiicola, Didymella pomorum, Didymosphaeria variabile, Neocosmospora piperis and Neocucurbitaria cava.</title>
        <authorList>
            <person name="Hill R."/>
        </authorList>
    </citation>
    <scope>NUCLEOTIDE SEQUENCE</scope>
    <source>
        <strain evidence="2">IMI 355082</strain>
    </source>
</reference>
<organism evidence="2 3">
    <name type="scientific">Gnomoniopsis smithogilvyi</name>
    <dbReference type="NCBI Taxonomy" id="1191159"/>
    <lineage>
        <taxon>Eukaryota</taxon>
        <taxon>Fungi</taxon>
        <taxon>Dikarya</taxon>
        <taxon>Ascomycota</taxon>
        <taxon>Pezizomycotina</taxon>
        <taxon>Sordariomycetes</taxon>
        <taxon>Sordariomycetidae</taxon>
        <taxon>Diaporthales</taxon>
        <taxon>Gnomoniaceae</taxon>
        <taxon>Gnomoniopsis</taxon>
    </lineage>
</organism>
<dbReference type="OrthoDB" id="28868at2759"/>
<comment type="caution">
    <text evidence="2">The sequence shown here is derived from an EMBL/GenBank/DDBJ whole genome shotgun (WGS) entry which is preliminary data.</text>
</comment>
<evidence type="ECO:0000259" key="1">
    <source>
        <dbReference type="PROSITE" id="PS50181"/>
    </source>
</evidence>
<dbReference type="EMBL" id="JAPEVB010000005">
    <property type="protein sequence ID" value="KAJ4387847.1"/>
    <property type="molecule type" value="Genomic_DNA"/>
</dbReference>
<keyword evidence="3" id="KW-1185">Reference proteome</keyword>
<dbReference type="SUPFAM" id="SSF81383">
    <property type="entry name" value="F-box domain"/>
    <property type="match status" value="1"/>
</dbReference>
<dbReference type="PANTHER" id="PTHR31350">
    <property type="entry name" value="SI:DKEY-261L7.2"/>
    <property type="match status" value="1"/>
</dbReference>
<dbReference type="SMART" id="SM00992">
    <property type="entry name" value="YccV-like"/>
    <property type="match status" value="1"/>
</dbReference>
<gene>
    <name evidence="2" type="ORF">N0V93_008450</name>
</gene>
<dbReference type="Proteomes" id="UP001140453">
    <property type="component" value="Unassembled WGS sequence"/>
</dbReference>
<dbReference type="InterPro" id="IPR011722">
    <property type="entry name" value="Hemimethylated_DNA-bd_dom"/>
</dbReference>
<dbReference type="Gene3D" id="2.30.30.390">
    <property type="entry name" value="Hemimethylated DNA-binding domain"/>
    <property type="match status" value="1"/>
</dbReference>
<dbReference type="PANTHER" id="PTHR31350:SF27">
    <property type="entry name" value="HEMIMETHYLATED DNA-BINDING DOMAIN-CONTAINING PROTEIN"/>
    <property type="match status" value="1"/>
</dbReference>
<protein>
    <recommendedName>
        <fullName evidence="1">F-box domain-containing protein</fullName>
    </recommendedName>
</protein>
<proteinExistence type="predicted"/>
<dbReference type="AlphaFoldDB" id="A0A9W8YM05"/>
<dbReference type="InterPro" id="IPR036047">
    <property type="entry name" value="F-box-like_dom_sf"/>
</dbReference>
<accession>A0A9W8YM05</accession>
<dbReference type="NCBIfam" id="TIGR02097">
    <property type="entry name" value="yccV"/>
    <property type="match status" value="1"/>
</dbReference>